<dbReference type="EMBL" id="LGKO01000002">
    <property type="protein sequence ID" value="KPL84361.1"/>
    <property type="molecule type" value="Genomic_DNA"/>
</dbReference>
<sequence>MWELVLKGIFSALFVASVLRISTPLILPALGGLISELSGATNIALEGIMLVAAFTGVVISAYTQNVWLGVIAGILSGVLVAAFLAYFHLYLGADLFLSGIAINIMATGGTIFLLYVLTGDKGSSSTLASKAVPVVNIPVVKDIPVVGTILSGHNIFTYLAFILTWLVSVYLYRTPQGVHLRAVGENPEAAASLGLNVRRIRLGALLLSGVLASLGGLNLSMAYLTLFQREMTAGRGFIALAAVFLGGRTPWGTLIAAILFGFFDALSNQLGSLAIPSQWVQMIPYAATVLALVVYSVRQRAQAIERARRFQEKHLAETHAAGD</sequence>
<evidence type="ECO:0000256" key="1">
    <source>
        <dbReference type="ARBA" id="ARBA00004651"/>
    </source>
</evidence>
<feature type="transmembrane region" description="Helical" evidence="6">
    <location>
        <begin position="95"/>
        <end position="117"/>
    </location>
</feature>
<evidence type="ECO:0000256" key="6">
    <source>
        <dbReference type="SAM" id="Phobius"/>
    </source>
</evidence>
<evidence type="ECO:0000256" key="5">
    <source>
        <dbReference type="ARBA" id="ARBA00023136"/>
    </source>
</evidence>
<dbReference type="Proteomes" id="UP000050544">
    <property type="component" value="Unassembled WGS sequence"/>
</dbReference>
<dbReference type="PANTHER" id="PTHR43370">
    <property type="entry name" value="SUGAR ABC TRANSPORTER INTEGRAL MEMBRANE PROTEIN-RELATED"/>
    <property type="match status" value="1"/>
</dbReference>
<evidence type="ECO:0000256" key="2">
    <source>
        <dbReference type="ARBA" id="ARBA00022475"/>
    </source>
</evidence>
<dbReference type="GO" id="GO:0005886">
    <property type="term" value="C:plasma membrane"/>
    <property type="evidence" value="ECO:0007669"/>
    <property type="project" value="UniProtKB-SubCell"/>
</dbReference>
<keyword evidence="8" id="KW-1185">Reference proteome</keyword>
<reference evidence="7 8" key="1">
    <citation type="submission" date="2015-07" db="EMBL/GenBank/DDBJ databases">
        <title>Whole genome sequence of Thermanaerothrix daxensis DSM 23592.</title>
        <authorList>
            <person name="Hemp J."/>
            <person name="Ward L.M."/>
            <person name="Pace L.A."/>
            <person name="Fischer W.W."/>
        </authorList>
    </citation>
    <scope>NUCLEOTIDE SEQUENCE [LARGE SCALE GENOMIC DNA]</scope>
    <source>
        <strain evidence="7 8">GNS-1</strain>
    </source>
</reference>
<dbReference type="CDD" id="cd06580">
    <property type="entry name" value="TM_PBP1_transp_TpRbsC_like"/>
    <property type="match status" value="1"/>
</dbReference>
<dbReference type="Pfam" id="PF02653">
    <property type="entry name" value="BPD_transp_2"/>
    <property type="match status" value="1"/>
</dbReference>
<name>A0A0P6Y4N7_9CHLR</name>
<dbReference type="GO" id="GO:0022857">
    <property type="term" value="F:transmembrane transporter activity"/>
    <property type="evidence" value="ECO:0007669"/>
    <property type="project" value="InterPro"/>
</dbReference>
<evidence type="ECO:0000313" key="7">
    <source>
        <dbReference type="EMBL" id="KPL84361.1"/>
    </source>
</evidence>
<dbReference type="PANTHER" id="PTHR43370:SF1">
    <property type="entry name" value="GUANOSINE ABC TRANSPORTER PERMEASE PROTEIN NUPQ"/>
    <property type="match status" value="1"/>
</dbReference>
<feature type="transmembrane region" description="Helical" evidence="6">
    <location>
        <begin position="202"/>
        <end position="226"/>
    </location>
</feature>
<evidence type="ECO:0000256" key="4">
    <source>
        <dbReference type="ARBA" id="ARBA00022989"/>
    </source>
</evidence>
<organism evidence="7 8">
    <name type="scientific">Thermanaerothrix daxensis</name>
    <dbReference type="NCBI Taxonomy" id="869279"/>
    <lineage>
        <taxon>Bacteria</taxon>
        <taxon>Bacillati</taxon>
        <taxon>Chloroflexota</taxon>
        <taxon>Anaerolineae</taxon>
        <taxon>Anaerolineales</taxon>
        <taxon>Anaerolineaceae</taxon>
        <taxon>Thermanaerothrix</taxon>
    </lineage>
</organism>
<proteinExistence type="predicted"/>
<keyword evidence="5 6" id="KW-0472">Membrane</keyword>
<feature type="transmembrane region" description="Helical" evidence="6">
    <location>
        <begin position="155"/>
        <end position="172"/>
    </location>
</feature>
<feature type="transmembrane region" description="Helical" evidence="6">
    <location>
        <begin position="39"/>
        <end position="59"/>
    </location>
</feature>
<feature type="transmembrane region" description="Helical" evidence="6">
    <location>
        <begin position="238"/>
        <end position="262"/>
    </location>
</feature>
<dbReference type="RefSeq" id="WP_054520865.1">
    <property type="nucleotide sequence ID" value="NZ_LGKO01000002.1"/>
</dbReference>
<gene>
    <name evidence="7" type="ORF">SE15_04375</name>
</gene>
<dbReference type="InterPro" id="IPR001851">
    <property type="entry name" value="ABC_transp_permease"/>
</dbReference>
<evidence type="ECO:0000256" key="3">
    <source>
        <dbReference type="ARBA" id="ARBA00022692"/>
    </source>
</evidence>
<comment type="subcellular location">
    <subcellularLocation>
        <location evidence="1">Cell membrane</location>
        <topology evidence="1">Multi-pass membrane protein</topology>
    </subcellularLocation>
</comment>
<comment type="caution">
    <text evidence="7">The sequence shown here is derived from an EMBL/GenBank/DDBJ whole genome shotgun (WGS) entry which is preliminary data.</text>
</comment>
<keyword evidence="4 6" id="KW-1133">Transmembrane helix</keyword>
<dbReference type="OrthoDB" id="9792579at2"/>
<feature type="transmembrane region" description="Helical" evidence="6">
    <location>
        <begin position="282"/>
        <end position="298"/>
    </location>
</feature>
<protein>
    <submittedName>
        <fullName evidence="7">ABC transporter permease</fullName>
    </submittedName>
</protein>
<accession>A0A0P6Y4N7</accession>
<keyword evidence="2" id="KW-1003">Cell membrane</keyword>
<dbReference type="AlphaFoldDB" id="A0A0P6Y4N7"/>
<evidence type="ECO:0000313" key="8">
    <source>
        <dbReference type="Proteomes" id="UP000050544"/>
    </source>
</evidence>
<dbReference type="STRING" id="869279.SE15_04375"/>
<feature type="transmembrane region" description="Helical" evidence="6">
    <location>
        <begin position="66"/>
        <end position="89"/>
    </location>
</feature>
<keyword evidence="3 6" id="KW-0812">Transmembrane</keyword>